<dbReference type="KEGG" id="pais:PFX98_14260"/>
<dbReference type="InterPro" id="IPR003661">
    <property type="entry name" value="HisK_dim/P_dom"/>
</dbReference>
<feature type="domain" description="Histidine kinase" evidence="11">
    <location>
        <begin position="232"/>
        <end position="450"/>
    </location>
</feature>
<proteinExistence type="predicted"/>
<dbReference type="PROSITE" id="PS50110">
    <property type="entry name" value="RESPONSE_REGULATORY"/>
    <property type="match status" value="2"/>
</dbReference>
<evidence type="ECO:0000256" key="5">
    <source>
        <dbReference type="ARBA" id="ARBA00022741"/>
    </source>
</evidence>
<dbReference type="InterPro" id="IPR004358">
    <property type="entry name" value="Sig_transdc_His_kin-like_C"/>
</dbReference>
<evidence type="ECO:0000313" key="13">
    <source>
        <dbReference type="EMBL" id="WIT10098.1"/>
    </source>
</evidence>
<gene>
    <name evidence="13" type="ORF">PFX98_14260</name>
</gene>
<dbReference type="SMART" id="SM00388">
    <property type="entry name" value="HisKA"/>
    <property type="match status" value="1"/>
</dbReference>
<keyword evidence="4" id="KW-0808">Transferase</keyword>
<dbReference type="Pfam" id="PF00512">
    <property type="entry name" value="HisKA"/>
    <property type="match status" value="1"/>
</dbReference>
<evidence type="ECO:0000313" key="14">
    <source>
        <dbReference type="Proteomes" id="UP001177769"/>
    </source>
</evidence>
<keyword evidence="10" id="KW-0472">Membrane</keyword>
<dbReference type="CDD" id="cd00082">
    <property type="entry name" value="HisKA"/>
    <property type="match status" value="1"/>
</dbReference>
<keyword evidence="10" id="KW-0812">Transmembrane</keyword>
<feature type="transmembrane region" description="Helical" evidence="10">
    <location>
        <begin position="165"/>
        <end position="183"/>
    </location>
</feature>
<feature type="modified residue" description="4-aspartylphosphate" evidence="9">
    <location>
        <position position="522"/>
    </location>
</feature>
<dbReference type="Pfam" id="PF00072">
    <property type="entry name" value="Response_reg"/>
    <property type="match status" value="2"/>
</dbReference>
<accession>A0AA95NDH2</accession>
<dbReference type="AlphaFoldDB" id="A0AA95NDH2"/>
<keyword evidence="6" id="KW-0418">Kinase</keyword>
<dbReference type="SUPFAM" id="SSF52172">
    <property type="entry name" value="CheY-like"/>
    <property type="match status" value="2"/>
</dbReference>
<dbReference type="FunFam" id="3.30.565.10:FF:000078">
    <property type="entry name" value="Two-component sensor histidine kinase"/>
    <property type="match status" value="1"/>
</dbReference>
<dbReference type="SUPFAM" id="SSF47384">
    <property type="entry name" value="Homodimeric domain of signal transducing histidine kinase"/>
    <property type="match status" value="1"/>
</dbReference>
<dbReference type="InterPro" id="IPR005467">
    <property type="entry name" value="His_kinase_dom"/>
</dbReference>
<keyword evidence="10" id="KW-1133">Transmembrane helix</keyword>
<dbReference type="CDD" id="cd16922">
    <property type="entry name" value="HATPase_EvgS-ArcB-TorS-like"/>
    <property type="match status" value="1"/>
</dbReference>
<evidence type="ECO:0000256" key="6">
    <source>
        <dbReference type="ARBA" id="ARBA00022777"/>
    </source>
</evidence>
<evidence type="ECO:0000256" key="8">
    <source>
        <dbReference type="ARBA" id="ARBA00023012"/>
    </source>
</evidence>
<feature type="transmembrane region" description="Helical" evidence="10">
    <location>
        <begin position="116"/>
        <end position="135"/>
    </location>
</feature>
<sequence length="731" mass="79877">MPAEPLDPSLRQLVQAAQFDVLARNMRKGIAASPVAVALFGWALFQRGSTAGFWWWAGLVWLMTPFYYLVLAPWQQRLATQGRFDRLGRSQLLFHAWFGGLWGAACVIFYDDDLVRLLVLLAAVLGNVTAVAMAAANHLPSAYAYCLAISLPFALRAAVAGEGVSLMVGAAALLVVGNALAYAHQHGLALRDAVRVRFENQRLQEQLTEQKVRERTRALEAASQHKSEFLATVSHEIRTPLNAIIGMSGLMLDTPLDAEQRDYAGTIRDSGETLLTIINDILDFSKIEAGRMDIEHHPFELRDCVESALELVAARAAEKGLDLAYLFEGELPVALNGDVTRLRQILLNLLSNAVKFTERGEVVLSVRALGDDAWQFSVRDTGIGLSEAGMSRLFQSFSQADSSTTRKYGGTGLGLAISKKLSELMGGRMWAESAGPGCGSSFHVCIRAEPAEPPANARREFIGQQPALRAKQLLVVDDNATNRRVLALQTAKWGMLPRDCASGEEALQLLEQGGRFDLAVLDMHMPGMDGLTLARRIRKTWPQLPLVMFSSLGRKEAGAEDGLFQAYLHKPLRQSQLFDALVGLSGEALAPRPPAQDRPGIDAGLAARHPLRILLAEDNAVNQKLALRLLAQMGYRADVASNGIEAVESVQRQPYDLVLMDVQMPEMDGLEAAREICRRWPAGRRPRLVAMTANAMQGDREACLAAGMDDYVTKPIRTEALVQALMRGQGG</sequence>
<dbReference type="GO" id="GO:0000155">
    <property type="term" value="F:phosphorelay sensor kinase activity"/>
    <property type="evidence" value="ECO:0007669"/>
    <property type="project" value="InterPro"/>
</dbReference>
<dbReference type="InterPro" id="IPR036097">
    <property type="entry name" value="HisK_dim/P_sf"/>
</dbReference>
<evidence type="ECO:0000256" key="10">
    <source>
        <dbReference type="SAM" id="Phobius"/>
    </source>
</evidence>
<dbReference type="PRINTS" id="PR00344">
    <property type="entry name" value="BCTRLSENSOR"/>
</dbReference>
<dbReference type="Gene3D" id="3.30.565.10">
    <property type="entry name" value="Histidine kinase-like ATPase, C-terminal domain"/>
    <property type="match status" value="1"/>
</dbReference>
<dbReference type="Gene3D" id="3.40.50.2300">
    <property type="match status" value="2"/>
</dbReference>
<evidence type="ECO:0000256" key="9">
    <source>
        <dbReference type="PROSITE-ProRule" id="PRU00169"/>
    </source>
</evidence>
<keyword evidence="8" id="KW-0902">Two-component regulatory system</keyword>
<dbReference type="PANTHER" id="PTHR45339:SF1">
    <property type="entry name" value="HYBRID SIGNAL TRANSDUCTION HISTIDINE KINASE J"/>
    <property type="match status" value="1"/>
</dbReference>
<feature type="transmembrane region" description="Helical" evidence="10">
    <location>
        <begin position="92"/>
        <end position="110"/>
    </location>
</feature>
<keyword evidence="5" id="KW-0547">Nucleotide-binding</keyword>
<dbReference type="InterPro" id="IPR036890">
    <property type="entry name" value="HATPase_C_sf"/>
</dbReference>
<dbReference type="Pfam" id="PF02518">
    <property type="entry name" value="HATPase_c"/>
    <property type="match status" value="1"/>
</dbReference>
<dbReference type="SMART" id="SM00387">
    <property type="entry name" value="HATPase_c"/>
    <property type="match status" value="1"/>
</dbReference>
<dbReference type="CDD" id="cd17546">
    <property type="entry name" value="REC_hyHK_CKI1_RcsC-like"/>
    <property type="match status" value="2"/>
</dbReference>
<dbReference type="Proteomes" id="UP001177769">
    <property type="component" value="Chromosome"/>
</dbReference>
<evidence type="ECO:0000256" key="4">
    <source>
        <dbReference type="ARBA" id="ARBA00022679"/>
    </source>
</evidence>
<dbReference type="FunFam" id="1.10.287.130:FF:000002">
    <property type="entry name" value="Two-component osmosensing histidine kinase"/>
    <property type="match status" value="1"/>
</dbReference>
<dbReference type="InterPro" id="IPR011006">
    <property type="entry name" value="CheY-like_superfamily"/>
</dbReference>
<protein>
    <recommendedName>
        <fullName evidence="2">histidine kinase</fullName>
        <ecNumber evidence="2">2.7.13.3</ecNumber>
    </recommendedName>
</protein>
<dbReference type="EMBL" id="CP116346">
    <property type="protein sequence ID" value="WIT10098.1"/>
    <property type="molecule type" value="Genomic_DNA"/>
</dbReference>
<dbReference type="EC" id="2.7.13.3" evidence="2"/>
<evidence type="ECO:0000259" key="11">
    <source>
        <dbReference type="PROSITE" id="PS50109"/>
    </source>
</evidence>
<evidence type="ECO:0000256" key="1">
    <source>
        <dbReference type="ARBA" id="ARBA00000085"/>
    </source>
</evidence>
<feature type="transmembrane region" description="Helical" evidence="10">
    <location>
        <begin position="142"/>
        <end position="159"/>
    </location>
</feature>
<dbReference type="InterPro" id="IPR003594">
    <property type="entry name" value="HATPase_dom"/>
</dbReference>
<dbReference type="SUPFAM" id="SSF55874">
    <property type="entry name" value="ATPase domain of HSP90 chaperone/DNA topoisomerase II/histidine kinase"/>
    <property type="match status" value="1"/>
</dbReference>
<evidence type="ECO:0000256" key="2">
    <source>
        <dbReference type="ARBA" id="ARBA00012438"/>
    </source>
</evidence>
<organism evidence="13 14">
    <name type="scientific">Paucibacter sediminis</name>
    <dbReference type="NCBI Taxonomy" id="3019553"/>
    <lineage>
        <taxon>Bacteria</taxon>
        <taxon>Pseudomonadati</taxon>
        <taxon>Pseudomonadota</taxon>
        <taxon>Betaproteobacteria</taxon>
        <taxon>Burkholderiales</taxon>
        <taxon>Sphaerotilaceae</taxon>
        <taxon>Roseateles</taxon>
    </lineage>
</organism>
<dbReference type="Gene3D" id="1.10.287.130">
    <property type="match status" value="1"/>
</dbReference>
<feature type="transmembrane region" description="Helical" evidence="10">
    <location>
        <begin position="53"/>
        <end position="71"/>
    </location>
</feature>
<dbReference type="RefSeq" id="WP_285231167.1">
    <property type="nucleotide sequence ID" value="NZ_CP116346.1"/>
</dbReference>
<evidence type="ECO:0000256" key="3">
    <source>
        <dbReference type="ARBA" id="ARBA00022553"/>
    </source>
</evidence>
<comment type="catalytic activity">
    <reaction evidence="1">
        <text>ATP + protein L-histidine = ADP + protein N-phospho-L-histidine.</text>
        <dbReference type="EC" id="2.7.13.3"/>
    </reaction>
</comment>
<evidence type="ECO:0000259" key="12">
    <source>
        <dbReference type="PROSITE" id="PS50110"/>
    </source>
</evidence>
<feature type="domain" description="Response regulatory" evidence="12">
    <location>
        <begin position="472"/>
        <end position="585"/>
    </location>
</feature>
<dbReference type="SMART" id="SM00448">
    <property type="entry name" value="REC"/>
    <property type="match status" value="2"/>
</dbReference>
<dbReference type="PROSITE" id="PS50109">
    <property type="entry name" value="HIS_KIN"/>
    <property type="match status" value="1"/>
</dbReference>
<dbReference type="PANTHER" id="PTHR45339">
    <property type="entry name" value="HYBRID SIGNAL TRANSDUCTION HISTIDINE KINASE J"/>
    <property type="match status" value="1"/>
</dbReference>
<feature type="transmembrane region" description="Helical" evidence="10">
    <location>
        <begin position="29"/>
        <end position="47"/>
    </location>
</feature>
<dbReference type="InterPro" id="IPR001789">
    <property type="entry name" value="Sig_transdc_resp-reg_receiver"/>
</dbReference>
<feature type="domain" description="Response regulatory" evidence="12">
    <location>
        <begin position="612"/>
        <end position="729"/>
    </location>
</feature>
<keyword evidence="7" id="KW-0067">ATP-binding</keyword>
<dbReference type="GO" id="GO:0005524">
    <property type="term" value="F:ATP binding"/>
    <property type="evidence" value="ECO:0007669"/>
    <property type="project" value="UniProtKB-KW"/>
</dbReference>
<evidence type="ECO:0000256" key="7">
    <source>
        <dbReference type="ARBA" id="ARBA00022840"/>
    </source>
</evidence>
<reference evidence="13" key="1">
    <citation type="submission" date="2023-01" db="EMBL/GenBank/DDBJ databases">
        <title>Whole genome sequence of Paucibacter sp. S2-9 isolated from pond sediment.</title>
        <authorList>
            <person name="Jung J.Y."/>
        </authorList>
    </citation>
    <scope>NUCLEOTIDE SEQUENCE</scope>
    <source>
        <strain evidence="13">S2-9</strain>
    </source>
</reference>
<keyword evidence="14" id="KW-1185">Reference proteome</keyword>
<feature type="modified residue" description="4-aspartylphosphate" evidence="9">
    <location>
        <position position="661"/>
    </location>
</feature>
<name>A0AA95NDH2_9BURK</name>
<keyword evidence="3 9" id="KW-0597">Phosphoprotein</keyword>